<dbReference type="EMBL" id="PKPP01005909">
    <property type="protein sequence ID" value="PWA58375.1"/>
    <property type="molecule type" value="Genomic_DNA"/>
</dbReference>
<dbReference type="Proteomes" id="UP000245207">
    <property type="component" value="Unassembled WGS sequence"/>
</dbReference>
<proteinExistence type="predicted"/>
<dbReference type="OrthoDB" id="2014299at2759"/>
<dbReference type="AlphaFoldDB" id="A0A2U1MAU7"/>
<accession>A0A2U1MAU7</accession>
<gene>
    <name evidence="1" type="ORF">CTI12_AA397610</name>
</gene>
<protein>
    <submittedName>
        <fullName evidence="1">Uncharacterized protein</fullName>
    </submittedName>
</protein>
<reference evidence="1 2" key="1">
    <citation type="journal article" date="2018" name="Mol. Plant">
        <title>The genome of Artemisia annua provides insight into the evolution of Asteraceae family and artemisinin biosynthesis.</title>
        <authorList>
            <person name="Shen Q."/>
            <person name="Zhang L."/>
            <person name="Liao Z."/>
            <person name="Wang S."/>
            <person name="Yan T."/>
            <person name="Shi P."/>
            <person name="Liu M."/>
            <person name="Fu X."/>
            <person name="Pan Q."/>
            <person name="Wang Y."/>
            <person name="Lv Z."/>
            <person name="Lu X."/>
            <person name="Zhang F."/>
            <person name="Jiang W."/>
            <person name="Ma Y."/>
            <person name="Chen M."/>
            <person name="Hao X."/>
            <person name="Li L."/>
            <person name="Tang Y."/>
            <person name="Lv G."/>
            <person name="Zhou Y."/>
            <person name="Sun X."/>
            <person name="Brodelius P.E."/>
            <person name="Rose J.K.C."/>
            <person name="Tang K."/>
        </authorList>
    </citation>
    <scope>NUCLEOTIDE SEQUENCE [LARGE SCALE GENOMIC DNA]</scope>
    <source>
        <strain evidence="2">cv. Huhao1</strain>
        <tissue evidence="1">Leaf</tissue>
    </source>
</reference>
<sequence>MCNEYCINWQIGLRYYKYTSIRAKASNEISSGANQYVKDEPEVVDYSSLKATTNEETTNGANQYVKEESDSDVTVEEAQAEENSGFGGFSLFSDGAAADNELPQFEFLDKLKVKVCFWLHCLA</sequence>
<evidence type="ECO:0000313" key="2">
    <source>
        <dbReference type="Proteomes" id="UP000245207"/>
    </source>
</evidence>
<comment type="caution">
    <text evidence="1">The sequence shown here is derived from an EMBL/GenBank/DDBJ whole genome shotgun (WGS) entry which is preliminary data.</text>
</comment>
<evidence type="ECO:0000313" key="1">
    <source>
        <dbReference type="EMBL" id="PWA58375.1"/>
    </source>
</evidence>
<organism evidence="1 2">
    <name type="scientific">Artemisia annua</name>
    <name type="common">Sweet wormwood</name>
    <dbReference type="NCBI Taxonomy" id="35608"/>
    <lineage>
        <taxon>Eukaryota</taxon>
        <taxon>Viridiplantae</taxon>
        <taxon>Streptophyta</taxon>
        <taxon>Embryophyta</taxon>
        <taxon>Tracheophyta</taxon>
        <taxon>Spermatophyta</taxon>
        <taxon>Magnoliopsida</taxon>
        <taxon>eudicotyledons</taxon>
        <taxon>Gunneridae</taxon>
        <taxon>Pentapetalae</taxon>
        <taxon>asterids</taxon>
        <taxon>campanulids</taxon>
        <taxon>Asterales</taxon>
        <taxon>Asteraceae</taxon>
        <taxon>Asteroideae</taxon>
        <taxon>Anthemideae</taxon>
        <taxon>Artemisiinae</taxon>
        <taxon>Artemisia</taxon>
    </lineage>
</organism>
<keyword evidence="2" id="KW-1185">Reference proteome</keyword>
<name>A0A2U1MAU7_ARTAN</name>